<dbReference type="InterPro" id="IPR011047">
    <property type="entry name" value="Quinoprotein_ADH-like_sf"/>
</dbReference>
<dbReference type="PANTHER" id="PTHR19857:SF8">
    <property type="entry name" value="ANGIO-ASSOCIATED MIGRATORY CELL PROTEIN"/>
    <property type="match status" value="1"/>
</dbReference>
<reference evidence="3 4" key="1">
    <citation type="submission" date="2019-08" db="EMBL/GenBank/DDBJ databases">
        <authorList>
            <person name="Liang Q."/>
        </authorList>
    </citation>
    <scope>NUCLEOTIDE SEQUENCE [LARGE SCALE GENOMIC DNA]</scope>
    <source>
        <strain evidence="3 4">V1718</strain>
    </source>
</reference>
<evidence type="ECO:0000313" key="4">
    <source>
        <dbReference type="Proteomes" id="UP000321595"/>
    </source>
</evidence>
<dbReference type="SUPFAM" id="SSF50998">
    <property type="entry name" value="Quinoprotein alcohol dehydrogenase-like"/>
    <property type="match status" value="1"/>
</dbReference>
<keyword evidence="4" id="KW-1185">Reference proteome</keyword>
<dbReference type="InterPro" id="IPR001680">
    <property type="entry name" value="WD40_rpt"/>
</dbReference>
<name>A0A5B8XVH2_9DELT</name>
<dbReference type="Gene3D" id="2.130.10.10">
    <property type="entry name" value="YVTN repeat-like/Quinoprotein amine dehydrogenase"/>
    <property type="match status" value="3"/>
</dbReference>
<dbReference type="Proteomes" id="UP000321595">
    <property type="component" value="Chromosome"/>
</dbReference>
<dbReference type="InterPro" id="IPR051179">
    <property type="entry name" value="WD_repeat_multifunction"/>
</dbReference>
<proteinExistence type="predicted"/>
<sequence>MQWYLERDNEWVSFVFNDAEVRITSDSGRDETQSFENQNEAVAAMRLITRELFDDGYKSRVPPDQRFAQDPEIQRWWEEEFEAALVAVNDAQAIESRGLKAQIAADRNTSFSPDLEKFLDLRDRYSFGWTNYNEWRIWDQDLELPDFGVSNRFEQLILLDQANYLGTAMAEAFMGGVFIGTAGNGDSYFALSGEDPGRSEVVMWDHDEASISAVIADSVSSFAYLNHVLGMVHDEDGEFSEEELLEAAERLEGKVNPSWHYDSIYEETDVEFEYESNCPAEYFYWRMAWVNYLLRQNSVVGMEDISNYFLEQIHSGLHWEEALKYHHVRQTPETQFYWLWRLFWFDKPELSQMLEIADEAPSPLVRDCAALIRELINGRKELGKIKDIHAWRQKFLDLDLDPDRAEDRMREEMEHEQRKVLESAQRLEKAHDLIAEGDRESVVAATWEHLDQPEILDVFFEYLASVDPDVAYGLKLIDFIEHASETRPSVVSVEIEEVKEELGFKGKSVLPLLLAKGWWSVAARTGDPRAFEGMVEKLGLREKYHHTLKDVVIGLARMPEEGRRRAVDVLRPMILEFNWVEGDYMSEIENKDVMRALLETVSTLGETTDDVSEIRVVAEEGPEALQIVALKSAARLLARLGAEEDWVYEKCEELLDGDLARPALFALSEFGTKRAGELIAACVGKISGASNVMAYERVMQQRWAKRAGESVNAELVDFASKVIEKSKFVDLELHLAVVELLGALDADFAETRLLQYLSHHHVEVRDLARSELSKRDVNATYCTRTFLEYSNPKESELIALLQSPNTVYKFNFVHWAVDYDLSDAFYAVLASELPSIVRYTHYNGGYVGYYHNNFYYLFRYLMNLERPEIDEVLGEFLSRPVTMYAHDLDKGRVAELKAAHASKLASKGSSSEVATFERLGDPRWICGGNVHGVAIPENGVKIFVASTNGLVVFDPDGRVVGATEPRWLYDVQVSGENLALSGHHGFFALLQVDDLSARRAISLSGGVRKARFSKDGKLVIAVTDHRNWYLIDVATADIQLEGQDPQDINGIDWLDDSTFMYATDTSVVVMNTTGEELARKRFGAMAEVRVGPDSLIYAGTPKGIERLNRDLSAAAELLKQTSVSRIEFRGAGHLVAASWDGKDTGVWVWDLKKSKRRRAKGHEDSGVFGLALDSARQIYAGGNKSTLERWDGKDKPIANPIPGHTKKVEFLGRGRASRLLSAGGDQKIVEWDVESGLTTFEAGLDFRACCARWSDDVLYVSGTNNLVAMNSSGEEIWRSDAVRRSEYLEVYQNQIIAASRAELVWLDRATGKETARSGDFTDSFIYRWVRMNEKTLIVAGYDDVHVFVVDLETREVSKPLAFGGSERLRDIAKLDEERVVLTHWGEKLKIFNVTTGKVEKVVKEDLSTLAVSADGDVHAWKGGKMFILKPDGELKPPVETPAAEKALWLDGRLFLGGPTGAVYRMS</sequence>
<dbReference type="RefSeq" id="WP_146962341.1">
    <property type="nucleotide sequence ID" value="NZ_CP042467.1"/>
</dbReference>
<organism evidence="3 4">
    <name type="scientific">Microvenator marinus</name>
    <dbReference type="NCBI Taxonomy" id="2600177"/>
    <lineage>
        <taxon>Bacteria</taxon>
        <taxon>Deltaproteobacteria</taxon>
        <taxon>Bradymonadales</taxon>
        <taxon>Microvenatoraceae</taxon>
        <taxon>Microvenator</taxon>
    </lineage>
</organism>
<dbReference type="SMART" id="SM00320">
    <property type="entry name" value="WD40"/>
    <property type="match status" value="5"/>
</dbReference>
<dbReference type="OrthoDB" id="5499855at2"/>
<evidence type="ECO:0000256" key="1">
    <source>
        <dbReference type="ARBA" id="ARBA00022574"/>
    </source>
</evidence>
<keyword evidence="2" id="KW-0677">Repeat</keyword>
<gene>
    <name evidence="3" type="ORF">FRD01_18425</name>
</gene>
<accession>A0A5B8XVH2</accession>
<dbReference type="InterPro" id="IPR015943">
    <property type="entry name" value="WD40/YVTN_repeat-like_dom_sf"/>
</dbReference>
<evidence type="ECO:0000313" key="3">
    <source>
        <dbReference type="EMBL" id="QED29181.1"/>
    </source>
</evidence>
<keyword evidence="1" id="KW-0853">WD repeat</keyword>
<dbReference type="EMBL" id="CP042467">
    <property type="protein sequence ID" value="QED29181.1"/>
    <property type="molecule type" value="Genomic_DNA"/>
</dbReference>
<evidence type="ECO:0000256" key="2">
    <source>
        <dbReference type="ARBA" id="ARBA00022737"/>
    </source>
</evidence>
<protein>
    <submittedName>
        <fullName evidence="3">Uncharacterized protein</fullName>
    </submittedName>
</protein>
<dbReference type="KEGG" id="bbae:FRD01_18425"/>
<dbReference type="PANTHER" id="PTHR19857">
    <property type="entry name" value="MITOCHONDRIAL DIVISION PROTEIN 1-RELATED"/>
    <property type="match status" value="1"/>
</dbReference>